<dbReference type="PROSITE" id="PS51007">
    <property type="entry name" value="CYTC"/>
    <property type="match status" value="1"/>
</dbReference>
<organism evidence="6 7">
    <name type="scientific">Christensenella minuta</name>
    <dbReference type="NCBI Taxonomy" id="626937"/>
    <lineage>
        <taxon>Bacteria</taxon>
        <taxon>Bacillati</taxon>
        <taxon>Bacillota</taxon>
        <taxon>Clostridia</taxon>
        <taxon>Christensenellales</taxon>
        <taxon>Christensenellaceae</taxon>
        <taxon>Christensenella</taxon>
    </lineage>
</organism>
<evidence type="ECO:0000313" key="7">
    <source>
        <dbReference type="Proteomes" id="UP000070366"/>
    </source>
</evidence>
<dbReference type="InterPro" id="IPR051278">
    <property type="entry name" value="HdrB/HdrD_reductase"/>
</dbReference>
<dbReference type="GO" id="GO:0020037">
    <property type="term" value="F:heme binding"/>
    <property type="evidence" value="ECO:0007669"/>
    <property type="project" value="InterPro"/>
</dbReference>
<dbReference type="InterPro" id="IPR009056">
    <property type="entry name" value="Cyt_c-like_dom"/>
</dbReference>
<dbReference type="AlphaFoldDB" id="A0A136Q655"/>
<dbReference type="PATRIC" id="fig|626937.4.peg.882"/>
<evidence type="ECO:0000256" key="1">
    <source>
        <dbReference type="ARBA" id="ARBA00022723"/>
    </source>
</evidence>
<dbReference type="PANTHER" id="PTHR42947:SF1">
    <property type="entry name" value="COB--COM HETERODISULFIDE REDUCTASE SUBUNIT B 1"/>
    <property type="match status" value="1"/>
</dbReference>
<keyword evidence="1 4" id="KW-0479">Metal-binding</keyword>
<dbReference type="InterPro" id="IPR004017">
    <property type="entry name" value="Cys_rich_dom"/>
</dbReference>
<name>A0A136Q655_9FIRM</name>
<evidence type="ECO:0000313" key="6">
    <source>
        <dbReference type="EMBL" id="KXK66158.1"/>
    </source>
</evidence>
<keyword evidence="2" id="KW-0560">Oxidoreductase</keyword>
<keyword evidence="4" id="KW-0349">Heme</keyword>
<evidence type="ECO:0000256" key="2">
    <source>
        <dbReference type="ARBA" id="ARBA00023002"/>
    </source>
</evidence>
<dbReference type="GO" id="GO:0046872">
    <property type="term" value="F:metal ion binding"/>
    <property type="evidence" value="ECO:0007669"/>
    <property type="project" value="UniProtKB-KW"/>
</dbReference>
<dbReference type="Proteomes" id="UP000070366">
    <property type="component" value="Unassembled WGS sequence"/>
</dbReference>
<sequence>MAATGLYESGESRLKSGVNLEATGNMRFSYYPGCTLKTKAKDLDQYARASAEALGVELCELPEWQCCGAVYPMAADEVATKLSAVRALADARASSGELITLCSACHHVLKRVNGDMKSNEDIRGKVNRYLNLDEDYAGETTVLHYLEMLRDRVGFGELEKKVVNPLKGRKIGAYYGCLLLRPAKEMKFDNPENPSIIEDFIAALGAVPVKYPYRNECCGGYVVVEDKQAPKKMSGKVLSSAAKHGAEAVVTACPLCKYNLEENSGETGVSVYYFTELLAEALGLKERGEAQ</sequence>
<dbReference type="Gene3D" id="1.20.1050.140">
    <property type="match status" value="1"/>
</dbReference>
<evidence type="ECO:0000256" key="4">
    <source>
        <dbReference type="PROSITE-ProRule" id="PRU00433"/>
    </source>
</evidence>
<dbReference type="STRING" id="626937.HMPREF3293_00894"/>
<keyword evidence="3 4" id="KW-0408">Iron</keyword>
<dbReference type="Pfam" id="PF02754">
    <property type="entry name" value="CCG"/>
    <property type="match status" value="2"/>
</dbReference>
<accession>A0A136Q655</accession>
<feature type="domain" description="Cytochrome c" evidence="5">
    <location>
        <begin position="89"/>
        <end position="208"/>
    </location>
</feature>
<dbReference type="GO" id="GO:0016491">
    <property type="term" value="F:oxidoreductase activity"/>
    <property type="evidence" value="ECO:0007669"/>
    <property type="project" value="UniProtKB-KW"/>
</dbReference>
<keyword evidence="7" id="KW-1185">Reference proteome</keyword>
<gene>
    <name evidence="6" type="ORF">HMPREF3293_00894</name>
</gene>
<proteinExistence type="predicted"/>
<evidence type="ECO:0000259" key="5">
    <source>
        <dbReference type="PROSITE" id="PS51007"/>
    </source>
</evidence>
<dbReference type="GO" id="GO:0009055">
    <property type="term" value="F:electron transfer activity"/>
    <property type="evidence" value="ECO:0007669"/>
    <property type="project" value="InterPro"/>
</dbReference>
<protein>
    <submittedName>
        <fullName evidence="6">Cysteine-rich domain protein</fullName>
    </submittedName>
</protein>
<dbReference type="PANTHER" id="PTHR42947">
    <property type="entry name" value="COB--COM HETERODISULFIDE REDUCTASE SUBUNIT B 1"/>
    <property type="match status" value="1"/>
</dbReference>
<dbReference type="EMBL" id="LSZW01000047">
    <property type="protein sequence ID" value="KXK66158.1"/>
    <property type="molecule type" value="Genomic_DNA"/>
</dbReference>
<reference evidence="6 7" key="1">
    <citation type="submission" date="2016-02" db="EMBL/GenBank/DDBJ databases">
        <authorList>
            <person name="Wen L."/>
            <person name="He K."/>
            <person name="Yang H."/>
        </authorList>
    </citation>
    <scope>NUCLEOTIDE SEQUENCE [LARGE SCALE GENOMIC DNA]</scope>
    <source>
        <strain evidence="6 7">DSM 22607</strain>
    </source>
</reference>
<comment type="caution">
    <text evidence="6">The sequence shown here is derived from an EMBL/GenBank/DDBJ whole genome shotgun (WGS) entry which is preliminary data.</text>
</comment>
<evidence type="ECO:0000256" key="3">
    <source>
        <dbReference type="ARBA" id="ARBA00023004"/>
    </source>
</evidence>